<feature type="compositionally biased region" description="Basic and acidic residues" evidence="1">
    <location>
        <begin position="1"/>
        <end position="10"/>
    </location>
</feature>
<organism evidence="2 3">
    <name type="scientific">Aspergillus granulosus</name>
    <dbReference type="NCBI Taxonomy" id="176169"/>
    <lineage>
        <taxon>Eukaryota</taxon>
        <taxon>Fungi</taxon>
        <taxon>Dikarya</taxon>
        <taxon>Ascomycota</taxon>
        <taxon>Pezizomycotina</taxon>
        <taxon>Eurotiomycetes</taxon>
        <taxon>Eurotiomycetidae</taxon>
        <taxon>Eurotiales</taxon>
        <taxon>Aspergillaceae</taxon>
        <taxon>Aspergillus</taxon>
        <taxon>Aspergillus subgen. Nidulantes</taxon>
    </lineage>
</organism>
<evidence type="ECO:0000256" key="1">
    <source>
        <dbReference type="SAM" id="MobiDB-lite"/>
    </source>
</evidence>
<dbReference type="Proteomes" id="UP001610334">
    <property type="component" value="Unassembled WGS sequence"/>
</dbReference>
<keyword evidence="3" id="KW-1185">Reference proteome</keyword>
<accession>A0ABR4H5Q0</accession>
<evidence type="ECO:0000313" key="2">
    <source>
        <dbReference type="EMBL" id="KAL2810788.1"/>
    </source>
</evidence>
<proteinExistence type="predicted"/>
<gene>
    <name evidence="2" type="ORF">BJX63DRAFT_434023</name>
</gene>
<comment type="caution">
    <text evidence="2">The sequence shown here is derived from an EMBL/GenBank/DDBJ whole genome shotgun (WGS) entry which is preliminary data.</text>
</comment>
<dbReference type="EMBL" id="JBFXLT010000067">
    <property type="protein sequence ID" value="KAL2810788.1"/>
    <property type="molecule type" value="Genomic_DNA"/>
</dbReference>
<reference evidence="2 3" key="1">
    <citation type="submission" date="2024-07" db="EMBL/GenBank/DDBJ databases">
        <title>Section-level genome sequencing and comparative genomics of Aspergillus sections Usti and Cavernicolus.</title>
        <authorList>
            <consortium name="Lawrence Berkeley National Laboratory"/>
            <person name="Nybo J.L."/>
            <person name="Vesth T.C."/>
            <person name="Theobald S."/>
            <person name="Frisvad J.C."/>
            <person name="Larsen T.O."/>
            <person name="Kjaerboelling I."/>
            <person name="Rothschild-Mancinelli K."/>
            <person name="Lyhne E.K."/>
            <person name="Kogle M.E."/>
            <person name="Barry K."/>
            <person name="Clum A."/>
            <person name="Na H."/>
            <person name="Ledsgaard L."/>
            <person name="Lin J."/>
            <person name="Lipzen A."/>
            <person name="Kuo A."/>
            <person name="Riley R."/>
            <person name="Mondo S."/>
            <person name="Labutti K."/>
            <person name="Haridas S."/>
            <person name="Pangalinan J."/>
            <person name="Salamov A.A."/>
            <person name="Simmons B.A."/>
            <person name="Magnuson J.K."/>
            <person name="Chen J."/>
            <person name="Drula E."/>
            <person name="Henrissat B."/>
            <person name="Wiebenga A."/>
            <person name="Lubbers R.J."/>
            <person name="Gomes A.C."/>
            <person name="Makela M.R."/>
            <person name="Stajich J."/>
            <person name="Grigoriev I.V."/>
            <person name="Mortensen U.H."/>
            <person name="De Vries R.P."/>
            <person name="Baker S.E."/>
            <person name="Andersen M.R."/>
        </authorList>
    </citation>
    <scope>NUCLEOTIDE SEQUENCE [LARGE SCALE GENOMIC DNA]</scope>
    <source>
        <strain evidence="2 3">CBS 588.65</strain>
    </source>
</reference>
<feature type="compositionally biased region" description="Polar residues" evidence="1">
    <location>
        <begin position="19"/>
        <end position="33"/>
    </location>
</feature>
<evidence type="ECO:0000313" key="3">
    <source>
        <dbReference type="Proteomes" id="UP001610334"/>
    </source>
</evidence>
<protein>
    <submittedName>
        <fullName evidence="2">Uncharacterized protein</fullName>
    </submittedName>
</protein>
<feature type="region of interest" description="Disordered" evidence="1">
    <location>
        <begin position="1"/>
        <end position="33"/>
    </location>
</feature>
<sequence length="106" mass="11602">MPYQSQERRVLNNLPMRPPTTQTTSRASTVSKNANVLDGASTPYLLWGWIILTLHTTEVQVPEIEFVMPEGKLQAAIDKLVAAGYPACEAPTCVELFVDRAAGVSE</sequence>
<name>A0ABR4H5Q0_9EURO</name>